<accession>A0A0A9A8S6</accession>
<dbReference type="EMBL" id="GBRH01249841">
    <property type="protein sequence ID" value="JAD48054.1"/>
    <property type="molecule type" value="Transcribed_RNA"/>
</dbReference>
<protein>
    <submittedName>
        <fullName evidence="1">Uncharacterized protein</fullName>
    </submittedName>
</protein>
<reference evidence="1" key="1">
    <citation type="submission" date="2014-09" db="EMBL/GenBank/DDBJ databases">
        <authorList>
            <person name="Magalhaes I.L.F."/>
            <person name="Oliveira U."/>
            <person name="Santos F.R."/>
            <person name="Vidigal T.H.D.A."/>
            <person name="Brescovit A.D."/>
            <person name="Santos A.J."/>
        </authorList>
    </citation>
    <scope>NUCLEOTIDE SEQUENCE</scope>
    <source>
        <tissue evidence="1">Shoot tissue taken approximately 20 cm above the soil surface</tissue>
    </source>
</reference>
<name>A0A0A9A8S6_ARUDO</name>
<reference evidence="1" key="2">
    <citation type="journal article" date="2015" name="Data Brief">
        <title>Shoot transcriptome of the giant reed, Arundo donax.</title>
        <authorList>
            <person name="Barrero R.A."/>
            <person name="Guerrero F.D."/>
            <person name="Moolhuijzen P."/>
            <person name="Goolsby J.A."/>
            <person name="Tidwell J."/>
            <person name="Bellgard S.E."/>
            <person name="Bellgard M.I."/>
        </authorList>
    </citation>
    <scope>NUCLEOTIDE SEQUENCE</scope>
    <source>
        <tissue evidence="1">Shoot tissue taken approximately 20 cm above the soil surface</tissue>
    </source>
</reference>
<evidence type="ECO:0000313" key="1">
    <source>
        <dbReference type="EMBL" id="JAD48054.1"/>
    </source>
</evidence>
<dbReference type="AlphaFoldDB" id="A0A0A9A8S6"/>
<sequence length="51" mass="5948">MIKLNSVHAASVVPIFWREEYLLSPVGYFYCTKMGSVECGVLYIVDKTYYY</sequence>
<organism evidence="1">
    <name type="scientific">Arundo donax</name>
    <name type="common">Giant reed</name>
    <name type="synonym">Donax arundinaceus</name>
    <dbReference type="NCBI Taxonomy" id="35708"/>
    <lineage>
        <taxon>Eukaryota</taxon>
        <taxon>Viridiplantae</taxon>
        <taxon>Streptophyta</taxon>
        <taxon>Embryophyta</taxon>
        <taxon>Tracheophyta</taxon>
        <taxon>Spermatophyta</taxon>
        <taxon>Magnoliopsida</taxon>
        <taxon>Liliopsida</taxon>
        <taxon>Poales</taxon>
        <taxon>Poaceae</taxon>
        <taxon>PACMAD clade</taxon>
        <taxon>Arundinoideae</taxon>
        <taxon>Arundineae</taxon>
        <taxon>Arundo</taxon>
    </lineage>
</organism>
<proteinExistence type="predicted"/>